<dbReference type="GO" id="GO:0016301">
    <property type="term" value="F:kinase activity"/>
    <property type="evidence" value="ECO:0007669"/>
    <property type="project" value="UniProtKB-KW"/>
</dbReference>
<dbReference type="Pfam" id="PF13181">
    <property type="entry name" value="TPR_8"/>
    <property type="match status" value="1"/>
</dbReference>
<proteinExistence type="predicted"/>
<evidence type="ECO:0000256" key="4">
    <source>
        <dbReference type="PROSITE-ProRule" id="PRU00339"/>
    </source>
</evidence>
<dbReference type="SUPFAM" id="SSF55874">
    <property type="entry name" value="ATPase domain of HSP90 chaperone/DNA topoisomerase II/histidine kinase"/>
    <property type="match status" value="1"/>
</dbReference>
<accession>A0ABY6CYR3</accession>
<dbReference type="SMART" id="SM00028">
    <property type="entry name" value="TPR"/>
    <property type="match status" value="5"/>
</dbReference>
<reference evidence="8" key="1">
    <citation type="submission" date="2022-10" db="EMBL/GenBank/DDBJ databases">
        <title>Comparative genomics and taxonomic characterization of three novel marine species of genus Reichenbachiella exhibiting antioxidant and polysaccharide degradation activities.</title>
        <authorList>
            <person name="Muhammad N."/>
            <person name="Lee Y.-J."/>
            <person name="Ko J."/>
            <person name="Kim S.-G."/>
        </authorList>
    </citation>
    <scope>NUCLEOTIDE SEQUENCE</scope>
    <source>
        <strain evidence="8">Wsw4-B4</strain>
    </source>
</reference>
<dbReference type="EC" id="2.7.13.3" evidence="2"/>
<dbReference type="PROSITE" id="PS50005">
    <property type="entry name" value="TPR"/>
    <property type="match status" value="1"/>
</dbReference>
<keyword evidence="5" id="KW-0175">Coiled coil</keyword>
<dbReference type="InterPro" id="IPR011990">
    <property type="entry name" value="TPR-like_helical_dom_sf"/>
</dbReference>
<dbReference type="InterPro" id="IPR003594">
    <property type="entry name" value="HATPase_dom"/>
</dbReference>
<dbReference type="CDD" id="cd00082">
    <property type="entry name" value="HisKA"/>
    <property type="match status" value="1"/>
</dbReference>
<dbReference type="Proteomes" id="UP001062165">
    <property type="component" value="Chromosome"/>
</dbReference>
<dbReference type="SMART" id="SM00387">
    <property type="entry name" value="HATPase_c"/>
    <property type="match status" value="1"/>
</dbReference>
<dbReference type="PROSITE" id="PS50109">
    <property type="entry name" value="HIS_KIN"/>
    <property type="match status" value="1"/>
</dbReference>
<keyword evidence="6" id="KW-0812">Transmembrane</keyword>
<dbReference type="Gene3D" id="1.10.287.130">
    <property type="match status" value="1"/>
</dbReference>
<evidence type="ECO:0000256" key="6">
    <source>
        <dbReference type="SAM" id="Phobius"/>
    </source>
</evidence>
<sequence length="631" mass="71273">MASSDLYKSKGDSCANVLDYEHAVQYYEQALRFDEQDSSLQVYLNLHNLIGGIYYKQGFFIKADKQFGLVLQVAGEHQYYKEKATALMGQSHILWRYGDNVASIEKVLSSIDLFKSLADTVQIVEASNILGGIYLSTGEISKAKEIYEETLAIAMASMDSAGMASSLEYHGVIKYFENDMMQAIKYYNSSLAINLKIKNELDAGITYGNLAEAYLRMNDYKQALEYLSISEDILLRHNFNSGLIFTNSCIGESWVGLRNYKQAHERYNKSLELIALTGELREKPRVLALISACFATEGKYYEAYQVHQDYAIAQDSFNIINQNEKLMNIMSKYEFEKKEQENLFLQKENQIKELELASKQSVIKFQYLAGGVLIFFLIITLYLFVRLYKNKVLLDQSNQAKDKLFGFIAHDIKSPLANIQMMVQMLDQGLDLDKSERSKFLSGLSESASSVVQLTDDLIAWSLAHQRGIELKPTNVLIGEVVKETLDLFRTQIQFKKIEVDSDILPYISARVDQKAFSFICRNVISNAIKFSERGGEISIRVVEIEPKGKKGAMVGLKIRDEGVGMTKDQVAQLLSEQIYESTRGTVNEKGSGLGLNMVKEFVEKSNGHIKIKSKPGEGTKFSVFLPTDTD</sequence>
<dbReference type="Gene3D" id="1.25.40.10">
    <property type="entry name" value="Tetratricopeptide repeat domain"/>
    <property type="match status" value="1"/>
</dbReference>
<evidence type="ECO:0000313" key="9">
    <source>
        <dbReference type="Proteomes" id="UP001062165"/>
    </source>
</evidence>
<dbReference type="PANTHER" id="PTHR43547:SF2">
    <property type="entry name" value="HYBRID SIGNAL TRANSDUCTION HISTIDINE KINASE C"/>
    <property type="match status" value="1"/>
</dbReference>
<keyword evidence="4" id="KW-0802">TPR repeat</keyword>
<feature type="repeat" description="TPR" evidence="4">
    <location>
        <begin position="4"/>
        <end position="37"/>
    </location>
</feature>
<organism evidence="8 9">
    <name type="scientific">Reichenbachiella carrageenanivorans</name>
    <dbReference type="NCBI Taxonomy" id="2979869"/>
    <lineage>
        <taxon>Bacteria</taxon>
        <taxon>Pseudomonadati</taxon>
        <taxon>Bacteroidota</taxon>
        <taxon>Cytophagia</taxon>
        <taxon>Cytophagales</taxon>
        <taxon>Reichenbachiellaceae</taxon>
        <taxon>Reichenbachiella</taxon>
    </lineage>
</organism>
<dbReference type="InterPro" id="IPR005467">
    <property type="entry name" value="His_kinase_dom"/>
</dbReference>
<feature type="transmembrane region" description="Helical" evidence="6">
    <location>
        <begin position="365"/>
        <end position="385"/>
    </location>
</feature>
<dbReference type="InterPro" id="IPR036097">
    <property type="entry name" value="HisK_dim/P_sf"/>
</dbReference>
<dbReference type="SMART" id="SM00388">
    <property type="entry name" value="HisKA"/>
    <property type="match status" value="1"/>
</dbReference>
<evidence type="ECO:0000256" key="3">
    <source>
        <dbReference type="ARBA" id="ARBA00022553"/>
    </source>
</evidence>
<dbReference type="InterPro" id="IPR019734">
    <property type="entry name" value="TPR_rpt"/>
</dbReference>
<dbReference type="SUPFAM" id="SSF47384">
    <property type="entry name" value="Homodimeric domain of signal transducing histidine kinase"/>
    <property type="match status" value="1"/>
</dbReference>
<keyword evidence="8" id="KW-0418">Kinase</keyword>
<dbReference type="RefSeq" id="WP_263050795.1">
    <property type="nucleotide sequence ID" value="NZ_CP106735.1"/>
</dbReference>
<feature type="coiled-coil region" evidence="5">
    <location>
        <begin position="323"/>
        <end position="357"/>
    </location>
</feature>
<dbReference type="InterPro" id="IPR003661">
    <property type="entry name" value="HisK_dim/P_dom"/>
</dbReference>
<keyword evidence="3" id="KW-0597">Phosphoprotein</keyword>
<evidence type="ECO:0000256" key="5">
    <source>
        <dbReference type="SAM" id="Coils"/>
    </source>
</evidence>
<keyword evidence="8" id="KW-0808">Transferase</keyword>
<dbReference type="InterPro" id="IPR004358">
    <property type="entry name" value="Sig_transdc_His_kin-like_C"/>
</dbReference>
<evidence type="ECO:0000313" key="8">
    <source>
        <dbReference type="EMBL" id="UXX79052.1"/>
    </source>
</evidence>
<dbReference type="SUPFAM" id="SSF48452">
    <property type="entry name" value="TPR-like"/>
    <property type="match status" value="2"/>
</dbReference>
<dbReference type="PRINTS" id="PR00344">
    <property type="entry name" value="BCTRLSENSOR"/>
</dbReference>
<dbReference type="Pfam" id="PF02518">
    <property type="entry name" value="HATPase_c"/>
    <property type="match status" value="1"/>
</dbReference>
<keyword evidence="6" id="KW-1133">Transmembrane helix</keyword>
<gene>
    <name evidence="8" type="ORF">N7E81_16990</name>
</gene>
<dbReference type="PANTHER" id="PTHR43547">
    <property type="entry name" value="TWO-COMPONENT HISTIDINE KINASE"/>
    <property type="match status" value="1"/>
</dbReference>
<keyword evidence="6" id="KW-0472">Membrane</keyword>
<dbReference type="Pfam" id="PF13424">
    <property type="entry name" value="TPR_12"/>
    <property type="match status" value="1"/>
</dbReference>
<name>A0ABY6CYR3_9BACT</name>
<dbReference type="Pfam" id="PF00512">
    <property type="entry name" value="HisKA"/>
    <property type="match status" value="1"/>
</dbReference>
<evidence type="ECO:0000256" key="2">
    <source>
        <dbReference type="ARBA" id="ARBA00012438"/>
    </source>
</evidence>
<keyword evidence="9" id="KW-1185">Reference proteome</keyword>
<evidence type="ECO:0000259" key="7">
    <source>
        <dbReference type="PROSITE" id="PS50109"/>
    </source>
</evidence>
<protein>
    <recommendedName>
        <fullName evidence="2">histidine kinase</fullName>
        <ecNumber evidence="2">2.7.13.3</ecNumber>
    </recommendedName>
</protein>
<feature type="domain" description="Histidine kinase" evidence="7">
    <location>
        <begin position="407"/>
        <end position="630"/>
    </location>
</feature>
<dbReference type="EMBL" id="CP106735">
    <property type="protein sequence ID" value="UXX79052.1"/>
    <property type="molecule type" value="Genomic_DNA"/>
</dbReference>
<comment type="catalytic activity">
    <reaction evidence="1">
        <text>ATP + protein L-histidine = ADP + protein N-phospho-L-histidine.</text>
        <dbReference type="EC" id="2.7.13.3"/>
    </reaction>
</comment>
<evidence type="ECO:0000256" key="1">
    <source>
        <dbReference type="ARBA" id="ARBA00000085"/>
    </source>
</evidence>
<dbReference type="Gene3D" id="3.30.565.10">
    <property type="entry name" value="Histidine kinase-like ATPase, C-terminal domain"/>
    <property type="match status" value="1"/>
</dbReference>
<dbReference type="InterPro" id="IPR036890">
    <property type="entry name" value="HATPase_C_sf"/>
</dbReference>